<feature type="signal peptide" evidence="2">
    <location>
        <begin position="1"/>
        <end position="19"/>
    </location>
</feature>
<keyword evidence="5" id="KW-1185">Reference proteome</keyword>
<accession>A0A9W7WB29</accession>
<dbReference type="Gene3D" id="2.60.40.10">
    <property type="entry name" value="Immunoglobulins"/>
    <property type="match status" value="1"/>
</dbReference>
<keyword evidence="2" id="KW-0732">Signal</keyword>
<dbReference type="Pfam" id="PF07686">
    <property type="entry name" value="V-set"/>
    <property type="match status" value="1"/>
</dbReference>
<dbReference type="InterPro" id="IPR013783">
    <property type="entry name" value="Ig-like_fold"/>
</dbReference>
<dbReference type="InterPro" id="IPR003599">
    <property type="entry name" value="Ig_sub"/>
</dbReference>
<gene>
    <name evidence="4" type="ORF">IRJ41_021864</name>
</gene>
<dbReference type="InterPro" id="IPR013106">
    <property type="entry name" value="Ig_V-set"/>
</dbReference>
<keyword evidence="1" id="KW-1133">Transmembrane helix</keyword>
<dbReference type="AlphaFoldDB" id="A0A9W7WB29"/>
<keyword evidence="1" id="KW-0812">Transmembrane</keyword>
<protein>
    <recommendedName>
        <fullName evidence="3">Immunoglobulin domain-containing protein</fullName>
    </recommendedName>
</protein>
<feature type="chain" id="PRO_5040856932" description="Immunoglobulin domain-containing protein" evidence="2">
    <location>
        <begin position="20"/>
        <end position="178"/>
    </location>
</feature>
<evidence type="ECO:0000313" key="5">
    <source>
        <dbReference type="Proteomes" id="UP001059041"/>
    </source>
</evidence>
<feature type="transmembrane region" description="Helical" evidence="1">
    <location>
        <begin position="137"/>
        <end position="158"/>
    </location>
</feature>
<comment type="caution">
    <text evidence="4">The sequence shown here is derived from an EMBL/GenBank/DDBJ whole genome shotgun (WGS) entry which is preliminary data.</text>
</comment>
<name>A0A9W7WB29_TRIRA</name>
<evidence type="ECO:0000256" key="2">
    <source>
        <dbReference type="SAM" id="SignalP"/>
    </source>
</evidence>
<dbReference type="SUPFAM" id="SSF48726">
    <property type="entry name" value="Immunoglobulin"/>
    <property type="match status" value="1"/>
</dbReference>
<dbReference type="PANTHER" id="PTHR21063">
    <property type="entry name" value="LFA-3"/>
    <property type="match status" value="1"/>
</dbReference>
<reference evidence="4" key="1">
    <citation type="submission" date="2021-02" db="EMBL/GenBank/DDBJ databases">
        <title>Comparative genomics reveals that relaxation of natural selection precedes convergent phenotypic evolution of cavefish.</title>
        <authorList>
            <person name="Peng Z."/>
        </authorList>
    </citation>
    <scope>NUCLEOTIDE SEQUENCE</scope>
    <source>
        <tissue evidence="4">Muscle</tissue>
    </source>
</reference>
<dbReference type="InterPro" id="IPR036179">
    <property type="entry name" value="Ig-like_dom_sf"/>
</dbReference>
<dbReference type="SMART" id="SM00409">
    <property type="entry name" value="IG"/>
    <property type="match status" value="1"/>
</dbReference>
<feature type="domain" description="Immunoglobulin" evidence="3">
    <location>
        <begin position="23"/>
        <end position="126"/>
    </location>
</feature>
<dbReference type="Proteomes" id="UP001059041">
    <property type="component" value="Linkage Group LG25"/>
</dbReference>
<proteinExistence type="predicted"/>
<dbReference type="PANTHER" id="PTHR21063:SF4">
    <property type="entry name" value="CD48 ANTIGEN-RELATED"/>
    <property type="match status" value="1"/>
</dbReference>
<dbReference type="EMBL" id="JAFHDT010000025">
    <property type="protein sequence ID" value="KAI7791553.1"/>
    <property type="molecule type" value="Genomic_DNA"/>
</dbReference>
<organism evidence="4 5">
    <name type="scientific">Triplophysa rosa</name>
    <name type="common">Cave loach</name>
    <dbReference type="NCBI Taxonomy" id="992332"/>
    <lineage>
        <taxon>Eukaryota</taxon>
        <taxon>Metazoa</taxon>
        <taxon>Chordata</taxon>
        <taxon>Craniata</taxon>
        <taxon>Vertebrata</taxon>
        <taxon>Euteleostomi</taxon>
        <taxon>Actinopterygii</taxon>
        <taxon>Neopterygii</taxon>
        <taxon>Teleostei</taxon>
        <taxon>Ostariophysi</taxon>
        <taxon>Cypriniformes</taxon>
        <taxon>Nemacheilidae</taxon>
        <taxon>Triplophysa</taxon>
    </lineage>
</organism>
<evidence type="ECO:0000313" key="4">
    <source>
        <dbReference type="EMBL" id="KAI7791553.1"/>
    </source>
</evidence>
<keyword evidence="1" id="KW-0472">Membrane</keyword>
<sequence>MNHLLVSLVLMHLAAGVFGADDVVRLSVMEGDSVPLHIKPDEIQGAEKVLWTFNGDEKHIAWIDKEKNTSSVPENGREIFRDRLKLNNQTGDLTITNITSQHSGLYQLEIRASSKISYKRFNVTVSAITEPDQRSHWVITGPLLTVALMLLGGFFIIYKRCKNKRSSDEDKETDVPLK</sequence>
<evidence type="ECO:0000256" key="1">
    <source>
        <dbReference type="SAM" id="Phobius"/>
    </source>
</evidence>
<evidence type="ECO:0000259" key="3">
    <source>
        <dbReference type="SMART" id="SM00409"/>
    </source>
</evidence>